<gene>
    <name evidence="2" type="ORF">B0A48_18366</name>
</gene>
<comment type="caution">
    <text evidence="2">The sequence shown here is derived from an EMBL/GenBank/DDBJ whole genome shotgun (WGS) entry which is preliminary data.</text>
</comment>
<evidence type="ECO:0000313" key="3">
    <source>
        <dbReference type="Proteomes" id="UP000192596"/>
    </source>
</evidence>
<evidence type="ECO:0000256" key="1">
    <source>
        <dbReference type="SAM" id="MobiDB-lite"/>
    </source>
</evidence>
<evidence type="ECO:0008006" key="4">
    <source>
        <dbReference type="Google" id="ProtNLM"/>
    </source>
</evidence>
<dbReference type="STRING" id="1507870.A0A1V8S8C1"/>
<keyword evidence="3" id="KW-1185">Reference proteome</keyword>
<organism evidence="2 3">
    <name type="scientific">Cryoendolithus antarcticus</name>
    <dbReference type="NCBI Taxonomy" id="1507870"/>
    <lineage>
        <taxon>Eukaryota</taxon>
        <taxon>Fungi</taxon>
        <taxon>Dikarya</taxon>
        <taxon>Ascomycota</taxon>
        <taxon>Pezizomycotina</taxon>
        <taxon>Dothideomycetes</taxon>
        <taxon>Dothideomycetidae</taxon>
        <taxon>Cladosporiales</taxon>
        <taxon>Cladosporiaceae</taxon>
        <taxon>Cryoendolithus</taxon>
    </lineage>
</organism>
<protein>
    <recommendedName>
        <fullName evidence="4">Metallo-beta-lactamase domain-containing protein</fullName>
    </recommendedName>
</protein>
<dbReference type="PANTHER" id="PTHR36839:SF1">
    <property type="entry name" value="METALLO-BETA-LACTAMASE FAMILY PROTEIN (AFU_ORTHOLOGUE AFUA_5G12770)"/>
    <property type="match status" value="1"/>
</dbReference>
<accession>A0A1V8S8C1</accession>
<reference evidence="3" key="1">
    <citation type="submission" date="2017-03" db="EMBL/GenBank/DDBJ databases">
        <title>Genomes of endolithic fungi from Antarctica.</title>
        <authorList>
            <person name="Coleine C."/>
            <person name="Masonjones S."/>
            <person name="Stajich J.E."/>
        </authorList>
    </citation>
    <scope>NUCLEOTIDE SEQUENCE [LARGE SCALE GENOMIC DNA]</scope>
    <source>
        <strain evidence="3">CCFEE 5527</strain>
    </source>
</reference>
<evidence type="ECO:0000313" key="2">
    <source>
        <dbReference type="EMBL" id="OQN95494.1"/>
    </source>
</evidence>
<dbReference type="InParanoid" id="A0A1V8S8C1"/>
<dbReference type="EMBL" id="NAJO01000092">
    <property type="protein sequence ID" value="OQN95494.1"/>
    <property type="molecule type" value="Genomic_DNA"/>
</dbReference>
<dbReference type="AlphaFoldDB" id="A0A1V8S8C1"/>
<dbReference type="OrthoDB" id="17458at2759"/>
<dbReference type="Gene3D" id="3.60.15.10">
    <property type="entry name" value="Ribonuclease Z/Hydroxyacylglutathione hydrolase-like"/>
    <property type="match status" value="1"/>
</dbReference>
<dbReference type="PANTHER" id="PTHR36839">
    <property type="entry name" value="METALLO-BETA-LACTAMASE FAMILY PROTEIN (AFU_ORTHOLOGUE AFUA_5G12770)"/>
    <property type="match status" value="1"/>
</dbReference>
<name>A0A1V8S8C1_9PEZI</name>
<feature type="region of interest" description="Disordered" evidence="1">
    <location>
        <begin position="304"/>
        <end position="325"/>
    </location>
</feature>
<dbReference type="InterPro" id="IPR036866">
    <property type="entry name" value="RibonucZ/Hydroxyglut_hydro"/>
</dbReference>
<dbReference type="Proteomes" id="UP000192596">
    <property type="component" value="Unassembled WGS sequence"/>
</dbReference>
<sequence>MSEATPSSSSHYGGSDKLICTACGTEFDQPADEPLSCCDICDDPRQFVPPTGQSWTSHSALVKTHHNTFTLIDRDVSLISIVTEPKFGIGQRCILISSFYGNILWDCITLLDEATVDFIKSRGGLAGIVISHPHYYSRHLAWAKAFGCPVYISSEDAHWTKQPDPLSYRRLIDERTFNIEILPDVRALKLGGHFPGSLVLSYDHHLFVADTLVTVPSALYSKGRPPGTTSFAFMWSIPNMIPLPPKVLFQMWMRVRDVQARVTHGAFVGQEVRDTDGGGPMMKRILESMKIQVRASGWTVEESVQAEKESGRGWDVPEILGEEWP</sequence>
<proteinExistence type="predicted"/>
<dbReference type="SUPFAM" id="SSF56281">
    <property type="entry name" value="Metallo-hydrolase/oxidoreductase"/>
    <property type="match status" value="1"/>
</dbReference>